<dbReference type="InterPro" id="IPR000477">
    <property type="entry name" value="RT_dom"/>
</dbReference>
<name>A0A9W8N3Y6_9PEZI</name>
<proteinExistence type="predicted"/>
<feature type="domain" description="Reverse transcriptase" evidence="4">
    <location>
        <begin position="380"/>
        <end position="641"/>
    </location>
</feature>
<dbReference type="Gene3D" id="3.30.420.10">
    <property type="entry name" value="Ribonuclease H-like superfamily/Ribonuclease H"/>
    <property type="match status" value="1"/>
</dbReference>
<dbReference type="InterPro" id="IPR036397">
    <property type="entry name" value="RNaseH_sf"/>
</dbReference>
<feature type="compositionally biased region" description="Polar residues" evidence="3">
    <location>
        <begin position="1"/>
        <end position="21"/>
    </location>
</feature>
<dbReference type="AlphaFoldDB" id="A0A9W8N3Y6"/>
<feature type="region of interest" description="Disordered" evidence="3">
    <location>
        <begin position="1"/>
        <end position="22"/>
    </location>
</feature>
<evidence type="ECO:0000256" key="2">
    <source>
        <dbReference type="ARBA" id="ARBA00023128"/>
    </source>
</evidence>
<dbReference type="SUPFAM" id="SSF53098">
    <property type="entry name" value="Ribonuclease H-like"/>
    <property type="match status" value="1"/>
</dbReference>
<dbReference type="SUPFAM" id="SSF56219">
    <property type="entry name" value="DNase I-like"/>
    <property type="match status" value="1"/>
</dbReference>
<dbReference type="Pfam" id="PF00078">
    <property type="entry name" value="RVT_1"/>
    <property type="match status" value="1"/>
</dbReference>
<dbReference type="PANTHER" id="PTHR33481">
    <property type="entry name" value="REVERSE TRANSCRIPTASE"/>
    <property type="match status" value="1"/>
</dbReference>
<protein>
    <recommendedName>
        <fullName evidence="4">Reverse transcriptase domain-containing protein</fullName>
    </recommendedName>
</protein>
<comment type="subcellular location">
    <subcellularLocation>
        <location evidence="1">Mitochondrion</location>
    </subcellularLocation>
</comment>
<dbReference type="EMBL" id="JANPWZ010003266">
    <property type="protein sequence ID" value="KAJ3553531.1"/>
    <property type="molecule type" value="Genomic_DNA"/>
</dbReference>
<dbReference type="GO" id="GO:0003676">
    <property type="term" value="F:nucleic acid binding"/>
    <property type="evidence" value="ECO:0007669"/>
    <property type="project" value="InterPro"/>
</dbReference>
<dbReference type="InterPro" id="IPR012337">
    <property type="entry name" value="RNaseH-like_sf"/>
</dbReference>
<organism evidence="5 6">
    <name type="scientific">Xylaria arbuscula</name>
    <dbReference type="NCBI Taxonomy" id="114810"/>
    <lineage>
        <taxon>Eukaryota</taxon>
        <taxon>Fungi</taxon>
        <taxon>Dikarya</taxon>
        <taxon>Ascomycota</taxon>
        <taxon>Pezizomycotina</taxon>
        <taxon>Sordariomycetes</taxon>
        <taxon>Xylariomycetidae</taxon>
        <taxon>Xylariales</taxon>
        <taxon>Xylariaceae</taxon>
        <taxon>Xylaria</taxon>
    </lineage>
</organism>
<keyword evidence="6" id="KW-1185">Reference proteome</keyword>
<dbReference type="InterPro" id="IPR036691">
    <property type="entry name" value="Endo/exonu/phosph_ase_sf"/>
</dbReference>
<dbReference type="PANTHER" id="PTHR33481:SF1">
    <property type="entry name" value="ENDONUCLEASE_EXONUCLEASE_PHOSPHATASE DOMAIN-CONTAINING PROTEIN-RELATED"/>
    <property type="match status" value="1"/>
</dbReference>
<dbReference type="Gene3D" id="3.60.10.10">
    <property type="entry name" value="Endonuclease/exonuclease/phosphatase"/>
    <property type="match status" value="1"/>
</dbReference>
<dbReference type="PROSITE" id="PS50878">
    <property type="entry name" value="RT_POL"/>
    <property type="match status" value="1"/>
</dbReference>
<dbReference type="GO" id="GO:0003824">
    <property type="term" value="F:catalytic activity"/>
    <property type="evidence" value="ECO:0007669"/>
    <property type="project" value="InterPro"/>
</dbReference>
<evidence type="ECO:0000256" key="1">
    <source>
        <dbReference type="ARBA" id="ARBA00004173"/>
    </source>
</evidence>
<evidence type="ECO:0000313" key="5">
    <source>
        <dbReference type="EMBL" id="KAJ3553531.1"/>
    </source>
</evidence>
<dbReference type="Proteomes" id="UP001148614">
    <property type="component" value="Unassembled WGS sequence"/>
</dbReference>
<reference evidence="5" key="1">
    <citation type="submission" date="2022-07" db="EMBL/GenBank/DDBJ databases">
        <title>Genome Sequence of Xylaria arbuscula.</title>
        <authorList>
            <person name="Buettner E."/>
        </authorList>
    </citation>
    <scope>NUCLEOTIDE SEQUENCE</scope>
    <source>
        <strain evidence="5">VT107</strain>
    </source>
</reference>
<evidence type="ECO:0000259" key="4">
    <source>
        <dbReference type="PROSITE" id="PS50878"/>
    </source>
</evidence>
<comment type="caution">
    <text evidence="5">The sequence shown here is derived from an EMBL/GenBank/DDBJ whole genome shotgun (WGS) entry which is preliminary data.</text>
</comment>
<accession>A0A9W8N3Y6</accession>
<evidence type="ECO:0000313" key="6">
    <source>
        <dbReference type="Proteomes" id="UP001148614"/>
    </source>
</evidence>
<keyword evidence="2" id="KW-0496">Mitochondrion</keyword>
<dbReference type="InterPro" id="IPR043502">
    <property type="entry name" value="DNA/RNA_pol_sf"/>
</dbReference>
<gene>
    <name evidence="5" type="ORF">NPX13_g10869</name>
</gene>
<sequence>MRSMTSTPQLTPGARSSTHGPGSSAMDLLWITINGIPHINFYRAPDTAPVFDYITSLVPRGKLIIGGDINATVSTYEPGARNRAGGQVLADWSGESGMAFTGVPGQAKRRGGHVIDMVFSNIAYVDTVVDHTLASGSDHFPLLSWVPLEVRSAPQERFRVKILPGDEERFQSILATGMASIAPLTDSSTAEDTEAFADRVAAAYTAAVNAAGTQVRDGATPSKWWTEECRQAAKDYREAEAEGFRLGRVEPDYSKEHRHFLAVVRKAKRHYWRRIIDNANTDAALYKGRVVEDELGKAELLRQAVLSRFDSRDDLAGDPLEGWRSNEATPPWNTSTTLEEVEAHTIGVSSTSPGPDGITVDLLRLGWEASKGHILTLFQHCLWLGYFPQRWRHAEVAMIPKVGKKDMVREARGETDRLDSAPAWRPKPATWRALPKRSTMDLICALLHDVEIALSKGYVVTLLTMDVQGAFDALLRRRLLHRMRQQGWPLSLLRLIDSFLCDRAIRVRLGRSTTPDYAVSCGTPQGSPLSPVLYMLYLAELLKLDIERRFGYADDIGFYAVSKSAQENIELLKSDITQIIAWGDKNKVYFAPEKCEMIHITRGRTTANPPLEIPDRLRVEPVPLPAVGIEVPALRWLGAWFDRKLTFKRHVNERASKALKLAWHLKHLANTKYGPPADMIRKAVITCVVPTALYGSEAWYAGRTKPRARAAANDLSEVKAGVGRFIEKIDNALTVGGRATLPVWRTTPNRVVMRDAGLPTAEVALEQALYRQAWRLRTVNSKHPLAARQKVAYAKRGPNAGDEKRPISKVQIAAALLPEIPRPWLIPPRYQAGSREDPTDGLSKGAAARRFREWLKELPSTDVVIYSDGSEKERRVGYGYAIYQGDKEIASGAGGLPYPSINFDGEAAGALKGLRHAFRMRHEVSGSRIWVCLDNTGVIWCLRHCGVKGNEKADELAKVGTNMAPDLDLQPTAYGLRAEARKALNKARDAL</sequence>
<dbReference type="CDD" id="cd09276">
    <property type="entry name" value="Rnase_HI_RT_non_LTR"/>
    <property type="match status" value="1"/>
</dbReference>
<evidence type="ECO:0000256" key="3">
    <source>
        <dbReference type="SAM" id="MobiDB-lite"/>
    </source>
</evidence>
<dbReference type="GO" id="GO:0005739">
    <property type="term" value="C:mitochondrion"/>
    <property type="evidence" value="ECO:0007669"/>
    <property type="project" value="UniProtKB-SubCell"/>
</dbReference>
<dbReference type="SUPFAM" id="SSF56672">
    <property type="entry name" value="DNA/RNA polymerases"/>
    <property type="match status" value="1"/>
</dbReference>